<dbReference type="SMART" id="SM00213">
    <property type="entry name" value="UBQ"/>
    <property type="match status" value="1"/>
</dbReference>
<dbReference type="Gene3D" id="3.10.20.90">
    <property type="entry name" value="Phosphatidylinositol 3-kinase Catalytic Subunit, Chain A, domain 1"/>
    <property type="match status" value="1"/>
</dbReference>
<dbReference type="Proteomes" id="UP000694867">
    <property type="component" value="Unplaced"/>
</dbReference>
<feature type="compositionally biased region" description="Low complexity" evidence="14">
    <location>
        <begin position="553"/>
        <end position="571"/>
    </location>
</feature>
<dbReference type="GO" id="GO:0000381">
    <property type="term" value="P:regulation of alternative mRNA splicing, via spliceosome"/>
    <property type="evidence" value="ECO:0007669"/>
    <property type="project" value="TreeGrafter"/>
</dbReference>
<dbReference type="GO" id="GO:0045292">
    <property type="term" value="P:mRNA cis splicing, via spliceosome"/>
    <property type="evidence" value="ECO:0007669"/>
    <property type="project" value="InterPro"/>
</dbReference>
<comment type="subcellular location">
    <subcellularLocation>
        <location evidence="1">Nucleus speckle</location>
    </subcellularLocation>
</comment>
<dbReference type="InterPro" id="IPR000061">
    <property type="entry name" value="Surp"/>
</dbReference>
<sequence>MPPISENNPQDVTEAFKIPTIGIIYPPPELRNIVDKTAGFVARNGPDFEARIRQNEINNAKFNFLNPGDPYHAYYQHKVKELKEGKGQEEVQAVPAPPSNQVVAQVKPVPVPQQKPEIVRMIEPKIVPKDPPKEFEFIVDPPSISGIELDIVKLTAQFVARNGKNFQTNLMNREQRNFQFDFLRPQHSLFPYFRKLVEQYTKILIPDDGFEKELSEQILNPEKILDDVRYRVEWIRLQESEKRKREEDEERERVQYAQIDWHDFTIVETVDYLPSEQGNFPPPTTPQEVGTRALMQQRLESEEIDVEMEVEDSDEEIEISKKTPSMPVTASPHKVPPQEMLPPPPVPPVPEKVVVKNFNPSQQKRALPAAAQQKFLISPITGERVPADKMEEHMRIGLLDPRWVEQRDKQIQEKMTQEEVFAQGSSIESSLKHFAERRTDIFGQEETAIGMRVGEEEEEKPPERPIWDGHSATAESVARQARANITVVQQIQQIHKTKGLVADDDKEKIGPAKPGTSRAQPAQPPPSIPPPVARQNLPQGLHQTGPPGIHQTGPPGIHQAPPPGIQQGPPGLSQAPPPGISAAIHQAPPPGVHPPPPPQVMVPRPPIMAPLIMAPNPSIMMIPQPPSFVPVMSVPSAIPPPPQPMQDEIPPGEEPTTKKAKTEDQLIPEEDFLRTQPDVIAVRIAVPHMADKPEWRLNGQIASVNVPLKETFGALKSRIQEITGMPPGKQKLVYDGIFVKDNNSLAFYNVITNGIVQLQLKERGGRKK</sequence>
<dbReference type="PANTHER" id="PTHR15316">
    <property type="entry name" value="SPLICEOSOME ASSOCIATED PROTEIN 114/SWAP SPLICING FACTOR-RELATED"/>
    <property type="match status" value="1"/>
</dbReference>
<feature type="domain" description="Ubiquitin-like" evidence="15">
    <location>
        <begin position="682"/>
        <end position="765"/>
    </location>
</feature>
<evidence type="ECO:0000313" key="18">
    <source>
        <dbReference type="RefSeq" id="XP_003743509.1"/>
    </source>
</evidence>
<dbReference type="KEGG" id="goe:100906266"/>
<keyword evidence="4" id="KW-0507">mRNA processing</keyword>
<protein>
    <recommendedName>
        <fullName evidence="13">Splicing factor 3A subunit 1</fullName>
    </recommendedName>
</protein>
<dbReference type="GO" id="GO:0016607">
    <property type="term" value="C:nuclear speck"/>
    <property type="evidence" value="ECO:0007669"/>
    <property type="project" value="UniProtKB-SubCell"/>
</dbReference>
<feature type="domain" description="SURP motif" evidence="16">
    <location>
        <begin position="33"/>
        <end position="75"/>
    </location>
</feature>
<dbReference type="InterPro" id="IPR035967">
    <property type="entry name" value="SWAP/Surp_sf"/>
</dbReference>
<evidence type="ECO:0000256" key="6">
    <source>
        <dbReference type="ARBA" id="ARBA00022737"/>
    </source>
</evidence>
<dbReference type="PROSITE" id="PS50128">
    <property type="entry name" value="SURP"/>
    <property type="match status" value="2"/>
</dbReference>
<dbReference type="InterPro" id="IPR045146">
    <property type="entry name" value="SF3A1"/>
</dbReference>
<evidence type="ECO:0000256" key="5">
    <source>
        <dbReference type="ARBA" id="ARBA00022728"/>
    </source>
</evidence>
<dbReference type="InterPro" id="IPR000626">
    <property type="entry name" value="Ubiquitin-like_dom"/>
</dbReference>
<comment type="subunit">
    <text evidence="12">Component of the 17S U2 SnRNP complex, a ribonucleoprotein complex that contains small nuclear RNA (snRNA) U2 and a number of specific proteins. Part of the SF3A subcomplex of the 17S U2 SnRNP complex which is composed of three subunits; SF3A3/SAP61, SF3A2/SAP62 and SF3A1/SAP114. SF3A associates with the splicing factor SF3B and a 12S RNA unit to form the mature 17S U2 small nuclear ribonucleoprotein complex (17S U2 snRNP). SF3A1 functions as a scaffold that interacts directly with both SF3A2 and SF3A3. Identified in the spliceosome 'E' complex, a precursor of the spliceosome 'A' complex. Identified in the spliceosome 'A' and 'B' complexes. Identified in the spliceosome 'C' complex. Interacts with P2RX6; resulting in a reduction of the splicing activity.</text>
</comment>
<organism evidence="17 18">
    <name type="scientific">Galendromus occidentalis</name>
    <name type="common">western predatory mite</name>
    <dbReference type="NCBI Taxonomy" id="34638"/>
    <lineage>
        <taxon>Eukaryota</taxon>
        <taxon>Metazoa</taxon>
        <taxon>Ecdysozoa</taxon>
        <taxon>Arthropoda</taxon>
        <taxon>Chelicerata</taxon>
        <taxon>Arachnida</taxon>
        <taxon>Acari</taxon>
        <taxon>Parasitiformes</taxon>
        <taxon>Mesostigmata</taxon>
        <taxon>Gamasina</taxon>
        <taxon>Phytoseioidea</taxon>
        <taxon>Phytoseiidae</taxon>
        <taxon>Typhlodrominae</taxon>
        <taxon>Galendromus</taxon>
    </lineage>
</organism>
<evidence type="ECO:0000256" key="7">
    <source>
        <dbReference type="ARBA" id="ARBA00022843"/>
    </source>
</evidence>
<feature type="region of interest" description="Disordered" evidence="14">
    <location>
        <begin position="643"/>
        <end position="662"/>
    </location>
</feature>
<dbReference type="GO" id="GO:0005686">
    <property type="term" value="C:U2 snRNP"/>
    <property type="evidence" value="ECO:0007669"/>
    <property type="project" value="TreeGrafter"/>
</dbReference>
<dbReference type="PROSITE" id="PS50053">
    <property type="entry name" value="UBIQUITIN_2"/>
    <property type="match status" value="1"/>
</dbReference>
<dbReference type="RefSeq" id="XP_003743509.1">
    <property type="nucleotide sequence ID" value="XM_003743461.1"/>
</dbReference>
<evidence type="ECO:0000259" key="15">
    <source>
        <dbReference type="PROSITE" id="PS50053"/>
    </source>
</evidence>
<evidence type="ECO:0000256" key="4">
    <source>
        <dbReference type="ARBA" id="ARBA00022664"/>
    </source>
</evidence>
<dbReference type="InterPro" id="IPR035563">
    <property type="entry name" value="SF3As1_ubi"/>
</dbReference>
<feature type="domain" description="SURP motif" evidence="16">
    <location>
        <begin position="151"/>
        <end position="193"/>
    </location>
</feature>
<dbReference type="FunFam" id="1.10.10.790:FF:000001">
    <property type="entry name" value="Splicing factor 3a, subunit 1"/>
    <property type="match status" value="1"/>
</dbReference>
<name>A0AAJ6QTM6_9ACAR</name>
<evidence type="ECO:0000256" key="1">
    <source>
        <dbReference type="ARBA" id="ARBA00004324"/>
    </source>
</evidence>
<dbReference type="InterPro" id="IPR029071">
    <property type="entry name" value="Ubiquitin-like_domsf"/>
</dbReference>
<dbReference type="InterPro" id="IPR019954">
    <property type="entry name" value="Ubiquitin_CS"/>
</dbReference>
<keyword evidence="3" id="KW-0597">Phosphoprotein</keyword>
<keyword evidence="9" id="KW-0508">mRNA splicing</keyword>
<keyword evidence="17" id="KW-1185">Reference proteome</keyword>
<keyword evidence="6" id="KW-0677">Repeat</keyword>
<comment type="function">
    <text evidence="11">Component of the 17S U2 SnRNP complex of the spliceosome, a large ribonucleoprotein complex that removes introns from transcribed pre-mRNAs. The 17S U2 SnRNP complex (1) directly participates in early spliceosome assembly and (2) mediates recognition of the intron branch site during pre-mRNA splicing by promoting the selection of the pre-mRNA branch-site adenosine, the nucleophile for the first step of splicing. Within the 17S U2 SnRNP complex, SF3A1 is part of the SF3A subcomplex that contributes to the assembly of the 17S U2 snRNP, and the subsequent assembly of the pre-spliceosome 'E' complex and the pre-catalytic spliceosome 'A' complex. Involved in pre-mRNA splicing as a component of pre-catalytic spliceosome 'B' complexes.</text>
</comment>
<dbReference type="GO" id="GO:0003723">
    <property type="term" value="F:RNA binding"/>
    <property type="evidence" value="ECO:0007669"/>
    <property type="project" value="InterPro"/>
</dbReference>
<evidence type="ECO:0000256" key="12">
    <source>
        <dbReference type="ARBA" id="ARBA00061882"/>
    </source>
</evidence>
<dbReference type="SUPFAM" id="SSF109905">
    <property type="entry name" value="Surp module (SWAP domain)"/>
    <property type="match status" value="2"/>
</dbReference>
<dbReference type="AlphaFoldDB" id="A0AAJ6QTM6"/>
<gene>
    <name evidence="18" type="primary">LOC100906266</name>
</gene>
<evidence type="ECO:0000256" key="11">
    <source>
        <dbReference type="ARBA" id="ARBA00060058"/>
    </source>
</evidence>
<dbReference type="FunFam" id="3.10.20.90:FF:000091">
    <property type="entry name" value="Splicing factor 3A subunit 1"/>
    <property type="match status" value="1"/>
</dbReference>
<feature type="compositionally biased region" description="Pro residues" evidence="14">
    <location>
        <begin position="522"/>
        <end position="532"/>
    </location>
</feature>
<keyword evidence="8" id="KW-0007">Acetylation</keyword>
<evidence type="ECO:0000256" key="14">
    <source>
        <dbReference type="SAM" id="MobiDB-lite"/>
    </source>
</evidence>
<dbReference type="SUPFAM" id="SSF54236">
    <property type="entry name" value="Ubiquitin-like"/>
    <property type="match status" value="1"/>
</dbReference>
<dbReference type="GO" id="GO:0071013">
    <property type="term" value="C:catalytic step 2 spliceosome"/>
    <property type="evidence" value="ECO:0007669"/>
    <property type="project" value="TreeGrafter"/>
</dbReference>
<feature type="region of interest" description="Disordered" evidence="14">
    <location>
        <begin position="450"/>
        <end position="469"/>
    </location>
</feature>
<dbReference type="CTD" id="10291"/>
<dbReference type="FunFam" id="1.10.10.790:FF:000002">
    <property type="entry name" value="Splicing factor 3A subunit 1"/>
    <property type="match status" value="1"/>
</dbReference>
<keyword evidence="7" id="KW-0832">Ubl conjugation</keyword>
<dbReference type="Pfam" id="PF00240">
    <property type="entry name" value="ubiquitin"/>
    <property type="match status" value="1"/>
</dbReference>
<evidence type="ECO:0000256" key="8">
    <source>
        <dbReference type="ARBA" id="ARBA00022990"/>
    </source>
</evidence>
<dbReference type="GO" id="GO:0071004">
    <property type="term" value="C:U2-type prespliceosome"/>
    <property type="evidence" value="ECO:0007669"/>
    <property type="project" value="TreeGrafter"/>
</dbReference>
<feature type="compositionally biased region" description="Basic and acidic residues" evidence="14">
    <location>
        <begin position="501"/>
        <end position="510"/>
    </location>
</feature>
<keyword evidence="5" id="KW-0747">Spliceosome</keyword>
<dbReference type="Pfam" id="PF01805">
    <property type="entry name" value="Surp"/>
    <property type="match status" value="2"/>
</dbReference>
<dbReference type="PANTHER" id="PTHR15316:SF1">
    <property type="entry name" value="SPLICING FACTOR 3A SUBUNIT 1"/>
    <property type="match status" value="1"/>
</dbReference>
<evidence type="ECO:0000256" key="10">
    <source>
        <dbReference type="ARBA" id="ARBA00023242"/>
    </source>
</evidence>
<evidence type="ECO:0000256" key="3">
    <source>
        <dbReference type="ARBA" id="ARBA00022553"/>
    </source>
</evidence>
<keyword evidence="10" id="KW-0539">Nucleus</keyword>
<dbReference type="SMART" id="SM00648">
    <property type="entry name" value="SWAP"/>
    <property type="match status" value="2"/>
</dbReference>
<evidence type="ECO:0000259" key="16">
    <source>
        <dbReference type="PROSITE" id="PS50128"/>
    </source>
</evidence>
<evidence type="ECO:0000256" key="9">
    <source>
        <dbReference type="ARBA" id="ARBA00023187"/>
    </source>
</evidence>
<feature type="region of interest" description="Disordered" evidence="14">
    <location>
        <begin position="495"/>
        <end position="601"/>
    </location>
</feature>
<dbReference type="Pfam" id="PF12230">
    <property type="entry name" value="PRP21_like_P"/>
    <property type="match status" value="1"/>
</dbReference>
<dbReference type="CDD" id="cd01800">
    <property type="entry name" value="Ubl_SF3a120"/>
    <property type="match status" value="1"/>
</dbReference>
<dbReference type="PROSITE" id="PS00299">
    <property type="entry name" value="UBIQUITIN_1"/>
    <property type="match status" value="1"/>
</dbReference>
<evidence type="ECO:0000313" key="17">
    <source>
        <dbReference type="Proteomes" id="UP000694867"/>
    </source>
</evidence>
<accession>A0AAJ6QTM6</accession>
<proteinExistence type="predicted"/>
<evidence type="ECO:0000256" key="2">
    <source>
        <dbReference type="ARBA" id="ARBA00022499"/>
    </source>
</evidence>
<evidence type="ECO:0000256" key="13">
    <source>
        <dbReference type="ARBA" id="ARBA00074916"/>
    </source>
</evidence>
<dbReference type="GeneID" id="100906266"/>
<dbReference type="InterPro" id="IPR022030">
    <property type="entry name" value="SF3A1_dom"/>
</dbReference>
<reference evidence="18" key="1">
    <citation type="submission" date="2025-08" db="UniProtKB">
        <authorList>
            <consortium name="RefSeq"/>
        </authorList>
    </citation>
    <scope>IDENTIFICATION</scope>
</reference>
<dbReference type="Gene3D" id="1.10.10.790">
    <property type="entry name" value="Surp module"/>
    <property type="match status" value="2"/>
</dbReference>
<feature type="compositionally biased region" description="Pro residues" evidence="14">
    <location>
        <begin position="587"/>
        <end position="601"/>
    </location>
</feature>
<keyword evidence="2" id="KW-1017">Isopeptide bond</keyword>